<evidence type="ECO:0000313" key="2">
    <source>
        <dbReference type="Proteomes" id="UP001500459"/>
    </source>
</evidence>
<dbReference type="EMBL" id="BAABCW010000005">
    <property type="protein sequence ID" value="GAA4116608.1"/>
    <property type="molecule type" value="Genomic_DNA"/>
</dbReference>
<proteinExistence type="predicted"/>
<sequence>MDATGIKDAFIILDHTFELDITNTSENRIIINSVAEGEHQNRILIKAHRDNNSIHIVDDLQPFSTNYNDKLDAHKVIASKMKIEIPAHITVHVQSSIANVNIQARFKNLLIALTSGNCMLNSFIGNATINSTKGAITLFTKNATVSAYSKSGNVTSEKISGIYEIDLKSNSGAIHVYKIKEF</sequence>
<reference evidence="2" key="1">
    <citation type="journal article" date="2019" name="Int. J. Syst. Evol. Microbiol.">
        <title>The Global Catalogue of Microorganisms (GCM) 10K type strain sequencing project: providing services to taxonomists for standard genome sequencing and annotation.</title>
        <authorList>
            <consortium name="The Broad Institute Genomics Platform"/>
            <consortium name="The Broad Institute Genome Sequencing Center for Infectious Disease"/>
            <person name="Wu L."/>
            <person name="Ma J."/>
        </authorList>
    </citation>
    <scope>NUCLEOTIDE SEQUENCE [LARGE SCALE GENOMIC DNA]</scope>
    <source>
        <strain evidence="2">JCM 17106</strain>
    </source>
</reference>
<protein>
    <recommendedName>
        <fullName evidence="3">Adhesin domain-containing protein</fullName>
    </recommendedName>
</protein>
<accession>A0ABP7XHU5</accession>
<name>A0ABP7XHU5_9FLAO</name>
<comment type="caution">
    <text evidence="1">The sequence shown here is derived from an EMBL/GenBank/DDBJ whole genome shotgun (WGS) entry which is preliminary data.</text>
</comment>
<evidence type="ECO:0000313" key="1">
    <source>
        <dbReference type="EMBL" id="GAA4116608.1"/>
    </source>
</evidence>
<dbReference type="Proteomes" id="UP001500459">
    <property type="component" value="Unassembled WGS sequence"/>
</dbReference>
<keyword evidence="2" id="KW-1185">Reference proteome</keyword>
<organism evidence="1 2">
    <name type="scientific">Aquimarina addita</name>
    <dbReference type="NCBI Taxonomy" id="870485"/>
    <lineage>
        <taxon>Bacteria</taxon>
        <taxon>Pseudomonadati</taxon>
        <taxon>Bacteroidota</taxon>
        <taxon>Flavobacteriia</taxon>
        <taxon>Flavobacteriales</taxon>
        <taxon>Flavobacteriaceae</taxon>
        <taxon>Aquimarina</taxon>
    </lineage>
</organism>
<gene>
    <name evidence="1" type="ORF">GCM10022393_17330</name>
</gene>
<evidence type="ECO:0008006" key="3">
    <source>
        <dbReference type="Google" id="ProtNLM"/>
    </source>
</evidence>